<dbReference type="InterPro" id="IPR033133">
    <property type="entry name" value="PUM-HD"/>
</dbReference>
<dbReference type="InterPro" id="IPR016024">
    <property type="entry name" value="ARM-type_fold"/>
</dbReference>
<feature type="repeat" description="Pumilio" evidence="2">
    <location>
        <begin position="119"/>
        <end position="154"/>
    </location>
</feature>
<evidence type="ECO:0000256" key="3">
    <source>
        <dbReference type="SAM" id="MobiDB-lite"/>
    </source>
</evidence>
<keyword evidence="6" id="KW-1185">Reference proteome</keyword>
<dbReference type="SMART" id="SM00025">
    <property type="entry name" value="Pumilio"/>
    <property type="match status" value="6"/>
</dbReference>
<organism evidence="6">
    <name type="scientific">Perkinsus marinus (strain ATCC 50983 / TXsc)</name>
    <dbReference type="NCBI Taxonomy" id="423536"/>
    <lineage>
        <taxon>Eukaryota</taxon>
        <taxon>Sar</taxon>
        <taxon>Alveolata</taxon>
        <taxon>Perkinsozoa</taxon>
        <taxon>Perkinsea</taxon>
        <taxon>Perkinsida</taxon>
        <taxon>Perkinsidae</taxon>
        <taxon>Perkinsus</taxon>
    </lineage>
</organism>
<protein>
    <recommendedName>
        <fullName evidence="4">PUM-HD domain-containing protein</fullName>
    </recommendedName>
</protein>
<dbReference type="InterPro" id="IPR011989">
    <property type="entry name" value="ARM-like"/>
</dbReference>
<keyword evidence="1" id="KW-0677">Repeat</keyword>
<dbReference type="Pfam" id="PF00806">
    <property type="entry name" value="PUF"/>
    <property type="match status" value="6"/>
</dbReference>
<dbReference type="Gene3D" id="1.25.10.10">
    <property type="entry name" value="Leucine-rich Repeat Variant"/>
    <property type="match status" value="1"/>
</dbReference>
<feature type="region of interest" description="Disordered" evidence="3">
    <location>
        <begin position="513"/>
        <end position="551"/>
    </location>
</feature>
<evidence type="ECO:0000256" key="2">
    <source>
        <dbReference type="PROSITE-ProRule" id="PRU00317"/>
    </source>
</evidence>
<dbReference type="GeneID" id="9047932"/>
<evidence type="ECO:0000313" key="5">
    <source>
        <dbReference type="EMBL" id="EER03612.1"/>
    </source>
</evidence>
<sequence length="551" mass="60700">MINPIIYETTTSSAAAASQYPALPSEHGKYEHPFRLALPPLPPGYAELPPALLAASISRGSLDRLTVKNIGQFPFDDFLALTDEEVRAYAEDHVTSLYLQDALRADFRNASQVSRVVDRLVPLFLPLSFHSIGNYVSQAVLEVSDMATFEQLLNTQILKGRALFDLCIHPHGTRVIQRLISEANVRYGGSNQLPLLGAIRVCSRELAIDANGCYVLLKILDVMAQSGWLLECLLDWFIEISCSQWGVITAKKVIERCPAVDRVEMMPDMQQHYPNGPGWTEHPVVVGRYTSRLLDIFVSDFVVMARHQYGNYAVQHILQSPSLSGSTRGCNALAEVSRVLSTSIVTLSKDKYSSNCVELLLVRGPSAFARNFAKELLTDRRLEELLWDTYGNYVLQKLLIVMKNRGLPEFGELVKNLKPAIHAILKTKKNHAGNDCSGGHSGNSVAGRNYRVAKKLVAKFPELYEGFSKSRGPKSDMYLPDIGQTEVDDGSRYAGGFTATSTPSWEAACRNDGYSRPESPNKVHEVNQDGNLDMSCGVTRGSSDGLVSAGG</sequence>
<dbReference type="PROSITE" id="PS50302">
    <property type="entry name" value="PUM"/>
    <property type="match status" value="3"/>
</dbReference>
<dbReference type="OMA" id="IFNEIYF"/>
<dbReference type="PANTHER" id="PTHR12537:SF12">
    <property type="entry name" value="MATERNAL PROTEIN PUMILIO"/>
    <property type="match status" value="1"/>
</dbReference>
<name>C5LI77_PERM5</name>
<dbReference type="GO" id="GO:0003729">
    <property type="term" value="F:mRNA binding"/>
    <property type="evidence" value="ECO:0007669"/>
    <property type="project" value="TreeGrafter"/>
</dbReference>
<feature type="compositionally biased region" description="Basic and acidic residues" evidence="3">
    <location>
        <begin position="513"/>
        <end position="527"/>
    </location>
</feature>
<dbReference type="RefSeq" id="XP_002771796.1">
    <property type="nucleotide sequence ID" value="XM_002771750.1"/>
</dbReference>
<feature type="repeat" description="Pumilio" evidence="2">
    <location>
        <begin position="375"/>
        <end position="415"/>
    </location>
</feature>
<dbReference type="EMBL" id="GG682187">
    <property type="protein sequence ID" value="EER03612.1"/>
    <property type="molecule type" value="Genomic_DNA"/>
</dbReference>
<feature type="repeat" description="Pumilio" evidence="2">
    <location>
        <begin position="295"/>
        <end position="335"/>
    </location>
</feature>
<proteinExistence type="predicted"/>
<dbReference type="AlphaFoldDB" id="C5LI77"/>
<evidence type="ECO:0000313" key="6">
    <source>
        <dbReference type="Proteomes" id="UP000007800"/>
    </source>
</evidence>
<evidence type="ECO:0000256" key="1">
    <source>
        <dbReference type="ARBA" id="ARBA00022737"/>
    </source>
</evidence>
<evidence type="ECO:0000259" key="4">
    <source>
        <dbReference type="PROSITE" id="PS50303"/>
    </source>
</evidence>
<dbReference type="GO" id="GO:0005737">
    <property type="term" value="C:cytoplasm"/>
    <property type="evidence" value="ECO:0007669"/>
    <property type="project" value="TreeGrafter"/>
</dbReference>
<accession>C5LI77</accession>
<dbReference type="InterPro" id="IPR001313">
    <property type="entry name" value="Pumilio_RNA-bd_rpt"/>
</dbReference>
<dbReference type="OrthoDB" id="668540at2759"/>
<dbReference type="PANTHER" id="PTHR12537">
    <property type="entry name" value="RNA BINDING PROTEIN PUMILIO-RELATED"/>
    <property type="match status" value="1"/>
</dbReference>
<dbReference type="Proteomes" id="UP000007800">
    <property type="component" value="Unassembled WGS sequence"/>
</dbReference>
<feature type="domain" description="PUM-HD" evidence="4">
    <location>
        <begin position="56"/>
        <end position="444"/>
    </location>
</feature>
<gene>
    <name evidence="5" type="ORF">Pmar_PMAR026288</name>
</gene>
<dbReference type="InParanoid" id="C5LI77"/>
<dbReference type="PROSITE" id="PS50303">
    <property type="entry name" value="PUM_HD"/>
    <property type="match status" value="1"/>
</dbReference>
<dbReference type="SUPFAM" id="SSF48371">
    <property type="entry name" value="ARM repeat"/>
    <property type="match status" value="1"/>
</dbReference>
<dbReference type="GO" id="GO:0010608">
    <property type="term" value="P:post-transcriptional regulation of gene expression"/>
    <property type="evidence" value="ECO:0007669"/>
    <property type="project" value="TreeGrafter"/>
</dbReference>
<reference evidence="5 6" key="1">
    <citation type="submission" date="2008-07" db="EMBL/GenBank/DDBJ databases">
        <authorList>
            <person name="El-Sayed N."/>
            <person name="Caler E."/>
            <person name="Inman J."/>
            <person name="Amedeo P."/>
            <person name="Hass B."/>
            <person name="Wortman J."/>
        </authorList>
    </citation>
    <scope>NUCLEOTIDE SEQUENCE [LARGE SCALE GENOMIC DNA]</scope>
    <source>
        <strain evidence="6">ATCC 50983 / TXsc</strain>
    </source>
</reference>